<dbReference type="AlphaFoldDB" id="A0A2H6KAE5"/>
<protein>
    <submittedName>
        <fullName evidence="1">Uncharacterized protein</fullName>
    </submittedName>
</protein>
<accession>A0A2H6KAE5</accession>
<proteinExistence type="predicted"/>
<name>A0A2H6KAE5_9APIC</name>
<keyword evidence="2" id="KW-1185">Reference proteome</keyword>
<dbReference type="RefSeq" id="XP_028866214.1">
    <property type="nucleotide sequence ID" value="XM_029010381.1"/>
</dbReference>
<dbReference type="GeneID" id="39873741"/>
<dbReference type="VEuPathDB" id="PiroplasmaDB:BOVATA_014640"/>
<dbReference type="Proteomes" id="UP000236319">
    <property type="component" value="Unassembled WGS sequence"/>
</dbReference>
<dbReference type="EMBL" id="BDSA01000002">
    <property type="protein sequence ID" value="GBE59971.1"/>
    <property type="molecule type" value="Genomic_DNA"/>
</dbReference>
<sequence>MESRNFSNSSRCDAKVLLKKPPERAKNNLRAYSSRSSKNFSMGSLVDGEGMAGWWEGMEAEADGLWAELCVAYRHGALIPERLEIDDQPACLLPAALCSRRRRLGWDWTEGGSWGLGLSVWKELIFNVLRDWI</sequence>
<evidence type="ECO:0000313" key="2">
    <source>
        <dbReference type="Proteomes" id="UP000236319"/>
    </source>
</evidence>
<evidence type="ECO:0000313" key="1">
    <source>
        <dbReference type="EMBL" id="GBE59971.1"/>
    </source>
</evidence>
<gene>
    <name evidence="1" type="ORF">BOVATA_014640</name>
</gene>
<organism evidence="1 2">
    <name type="scientific">Babesia ovata</name>
    <dbReference type="NCBI Taxonomy" id="189622"/>
    <lineage>
        <taxon>Eukaryota</taxon>
        <taxon>Sar</taxon>
        <taxon>Alveolata</taxon>
        <taxon>Apicomplexa</taxon>
        <taxon>Aconoidasida</taxon>
        <taxon>Piroplasmida</taxon>
        <taxon>Babesiidae</taxon>
        <taxon>Babesia</taxon>
    </lineage>
</organism>
<comment type="caution">
    <text evidence="1">The sequence shown here is derived from an EMBL/GenBank/DDBJ whole genome shotgun (WGS) entry which is preliminary data.</text>
</comment>
<reference evidence="1 2" key="1">
    <citation type="journal article" date="2017" name="BMC Genomics">
        <title>Whole-genome assembly of Babesia ovata and comparative genomics between closely related pathogens.</title>
        <authorList>
            <person name="Yamagishi J."/>
            <person name="Asada M."/>
            <person name="Hakimi H."/>
            <person name="Tanaka T.Q."/>
            <person name="Sugimoto C."/>
            <person name="Kawazu S."/>
        </authorList>
    </citation>
    <scope>NUCLEOTIDE SEQUENCE [LARGE SCALE GENOMIC DNA]</scope>
    <source>
        <strain evidence="1 2">Miyake</strain>
    </source>
</reference>